<name>A0A510V5I3_9CELL</name>
<keyword evidence="3" id="KW-1185">Reference proteome</keyword>
<dbReference type="AlphaFoldDB" id="A0A510V5I3"/>
<sequence>MTGVGTSRLRGELVLHPVALVGLAVLLVNDHVLKAAVPGWWTGKLSDLAGLAFFPFLLVALVDLARRRGHEPGIRTALVAACATAVVFTAIKTSVVARDLYAAAVGIVRFPVDALVWGAARPDRVAVVPDVTDVPAVVACALVVLVVHRRVRARR</sequence>
<evidence type="ECO:0000313" key="2">
    <source>
        <dbReference type="EMBL" id="GEK21191.1"/>
    </source>
</evidence>
<organism evidence="2 3">
    <name type="scientific">Cellulomonas xylanilytica</name>
    <dbReference type="NCBI Taxonomy" id="233583"/>
    <lineage>
        <taxon>Bacteria</taxon>
        <taxon>Bacillati</taxon>
        <taxon>Actinomycetota</taxon>
        <taxon>Actinomycetes</taxon>
        <taxon>Micrococcales</taxon>
        <taxon>Cellulomonadaceae</taxon>
        <taxon>Cellulomonas</taxon>
    </lineage>
</organism>
<keyword evidence="1" id="KW-0812">Transmembrane</keyword>
<evidence type="ECO:0000256" key="1">
    <source>
        <dbReference type="SAM" id="Phobius"/>
    </source>
</evidence>
<feature type="transmembrane region" description="Helical" evidence="1">
    <location>
        <begin position="48"/>
        <end position="65"/>
    </location>
</feature>
<feature type="transmembrane region" description="Helical" evidence="1">
    <location>
        <begin position="77"/>
        <end position="97"/>
    </location>
</feature>
<evidence type="ECO:0000313" key="3">
    <source>
        <dbReference type="Proteomes" id="UP000321118"/>
    </source>
</evidence>
<proteinExistence type="predicted"/>
<keyword evidence="1" id="KW-1133">Transmembrane helix</keyword>
<dbReference type="Proteomes" id="UP000321118">
    <property type="component" value="Unassembled WGS sequence"/>
</dbReference>
<gene>
    <name evidence="2" type="ORF">CXY01_17110</name>
</gene>
<accession>A0A510V5I3</accession>
<feature type="transmembrane region" description="Helical" evidence="1">
    <location>
        <begin position="134"/>
        <end position="151"/>
    </location>
</feature>
<feature type="transmembrane region" description="Helical" evidence="1">
    <location>
        <begin position="12"/>
        <end position="28"/>
    </location>
</feature>
<comment type="caution">
    <text evidence="2">The sequence shown here is derived from an EMBL/GenBank/DDBJ whole genome shotgun (WGS) entry which is preliminary data.</text>
</comment>
<protein>
    <submittedName>
        <fullName evidence="2">Uncharacterized protein</fullName>
    </submittedName>
</protein>
<reference evidence="2 3" key="1">
    <citation type="submission" date="2019-07" db="EMBL/GenBank/DDBJ databases">
        <title>Whole genome shotgun sequence of Cellulomonas xylanilytica NBRC 101102.</title>
        <authorList>
            <person name="Hosoyama A."/>
            <person name="Uohara A."/>
            <person name="Ohji S."/>
            <person name="Ichikawa N."/>
        </authorList>
    </citation>
    <scope>NUCLEOTIDE SEQUENCE [LARGE SCALE GENOMIC DNA]</scope>
    <source>
        <strain evidence="2 3">NBRC 101102</strain>
    </source>
</reference>
<dbReference type="EMBL" id="BJUB01000004">
    <property type="protein sequence ID" value="GEK21191.1"/>
    <property type="molecule type" value="Genomic_DNA"/>
</dbReference>
<keyword evidence="1" id="KW-0472">Membrane</keyword>